<dbReference type="Proteomes" id="UP000261931">
    <property type="component" value="Unassembled WGS sequence"/>
</dbReference>
<feature type="region of interest" description="Disordered" evidence="1">
    <location>
        <begin position="257"/>
        <end position="281"/>
    </location>
</feature>
<feature type="region of interest" description="Disordered" evidence="1">
    <location>
        <begin position="196"/>
        <end position="222"/>
    </location>
</feature>
<keyword evidence="2" id="KW-0812">Transmembrane</keyword>
<dbReference type="RefSeq" id="WP_116958672.1">
    <property type="nucleotide sequence ID" value="NZ_QVLS01000005.1"/>
</dbReference>
<feature type="transmembrane region" description="Helical" evidence="2">
    <location>
        <begin position="158"/>
        <end position="176"/>
    </location>
</feature>
<proteinExistence type="predicted"/>
<dbReference type="PROSITE" id="PS51724">
    <property type="entry name" value="SPOR"/>
    <property type="match status" value="1"/>
</dbReference>
<dbReference type="AlphaFoldDB" id="A0A372EK77"/>
<keyword evidence="2" id="KW-0472">Membrane</keyword>
<feature type="compositionally biased region" description="Low complexity" evidence="1">
    <location>
        <begin position="269"/>
        <end position="278"/>
    </location>
</feature>
<gene>
    <name evidence="4" type="ORF">DY262_09460</name>
</gene>
<feature type="transmembrane region" description="Helical" evidence="2">
    <location>
        <begin position="103"/>
        <end position="125"/>
    </location>
</feature>
<accession>A0A372EK77</accession>
<dbReference type="InterPro" id="IPR036680">
    <property type="entry name" value="SPOR-like_sf"/>
</dbReference>
<organism evidence="4 5">
    <name type="scientific">Hydrogenophaga borbori</name>
    <dbReference type="NCBI Taxonomy" id="2294117"/>
    <lineage>
        <taxon>Bacteria</taxon>
        <taxon>Pseudomonadati</taxon>
        <taxon>Pseudomonadota</taxon>
        <taxon>Betaproteobacteria</taxon>
        <taxon>Burkholderiales</taxon>
        <taxon>Comamonadaceae</taxon>
        <taxon>Hydrogenophaga</taxon>
    </lineage>
</organism>
<evidence type="ECO:0000259" key="3">
    <source>
        <dbReference type="PROSITE" id="PS51724"/>
    </source>
</evidence>
<dbReference type="Gene3D" id="3.30.70.1070">
    <property type="entry name" value="Sporulation related repeat"/>
    <property type="match status" value="1"/>
</dbReference>
<keyword evidence="5" id="KW-1185">Reference proteome</keyword>
<evidence type="ECO:0000256" key="2">
    <source>
        <dbReference type="SAM" id="Phobius"/>
    </source>
</evidence>
<evidence type="ECO:0000313" key="5">
    <source>
        <dbReference type="Proteomes" id="UP000261931"/>
    </source>
</evidence>
<dbReference type="Pfam" id="PF05036">
    <property type="entry name" value="SPOR"/>
    <property type="match status" value="1"/>
</dbReference>
<protein>
    <submittedName>
        <fullName evidence="4">SPOR domain-containing protein</fullName>
    </submittedName>
</protein>
<sequence>MSNAPTPAPPDTAALASATEALYRAALGPGRTADYLPVFARFDERGLAGTHWNHAAAWLNLNWLLYRRLWRQALLYALALAAALGLCWWARGFMAAWPAGVRWGLLASIGVLAVVVPGWWGTAWLHADVRQRMTQAVRRARTVQEACGLLQRGGPGRWVWVLALLAQVALLGTLGLRTGGGPVAAAPEPVLAPQGVAGAPAASPPVPAAAPAPPPSTEGVIEPVSPVSPAVPPGGAVVVGTVTSAAPTPAPALATPAAAAPAAAPPAPGASGDSAGPTDAPRPRWHGHGVNVGIFGDPANAERAATRLRQAGLPVRSDPVESARGPLTRVRVGPFETREQAETAAETVRNLGLEARVFGP</sequence>
<dbReference type="EMBL" id="QVLS01000005">
    <property type="protein sequence ID" value="RFP79201.1"/>
    <property type="molecule type" value="Genomic_DNA"/>
</dbReference>
<name>A0A372EK77_9BURK</name>
<dbReference type="GO" id="GO:0042834">
    <property type="term" value="F:peptidoglycan binding"/>
    <property type="evidence" value="ECO:0007669"/>
    <property type="project" value="InterPro"/>
</dbReference>
<comment type="caution">
    <text evidence="4">The sequence shown here is derived from an EMBL/GenBank/DDBJ whole genome shotgun (WGS) entry which is preliminary data.</text>
</comment>
<feature type="domain" description="SPOR" evidence="3">
    <location>
        <begin position="282"/>
        <end position="360"/>
    </location>
</feature>
<feature type="compositionally biased region" description="Pro residues" evidence="1">
    <location>
        <begin position="202"/>
        <end position="216"/>
    </location>
</feature>
<dbReference type="SUPFAM" id="SSF110997">
    <property type="entry name" value="Sporulation related repeat"/>
    <property type="match status" value="1"/>
</dbReference>
<evidence type="ECO:0000313" key="4">
    <source>
        <dbReference type="EMBL" id="RFP79201.1"/>
    </source>
</evidence>
<evidence type="ECO:0000256" key="1">
    <source>
        <dbReference type="SAM" id="MobiDB-lite"/>
    </source>
</evidence>
<dbReference type="InterPro" id="IPR007730">
    <property type="entry name" value="SPOR-like_dom"/>
</dbReference>
<keyword evidence="2" id="KW-1133">Transmembrane helix</keyword>
<reference evidence="4 5" key="1">
    <citation type="submission" date="2018-08" db="EMBL/GenBank/DDBJ databases">
        <title>Hydrogenophaga sp. LA-38 isolated from sludge.</title>
        <authorList>
            <person name="Im W.-T."/>
        </authorList>
    </citation>
    <scope>NUCLEOTIDE SEQUENCE [LARGE SCALE GENOMIC DNA]</scope>
    <source>
        <strain evidence="4 5">LA-38</strain>
    </source>
</reference>
<feature type="transmembrane region" description="Helical" evidence="2">
    <location>
        <begin position="73"/>
        <end position="91"/>
    </location>
</feature>